<dbReference type="Proteomes" id="UP001327560">
    <property type="component" value="Chromosome 1"/>
</dbReference>
<sequence>MMSGAQGAQPVGSRTPTTYESVPEKENESRLDLRSNRDESMIKVDDELQKKLDDAVGKGGSAVDATSAEHKGDPGVTGTG</sequence>
<dbReference type="CDD" id="cd23010">
    <property type="entry name" value="PM41-like"/>
    <property type="match status" value="1"/>
</dbReference>
<name>A0AAQ3PVX5_9LILI</name>
<reference evidence="2 3" key="1">
    <citation type="submission" date="2023-10" db="EMBL/GenBank/DDBJ databases">
        <title>Chromosome-scale genome assembly provides insights into flower coloration mechanisms of Canna indica.</title>
        <authorList>
            <person name="Li C."/>
        </authorList>
    </citation>
    <scope>NUCLEOTIDE SEQUENCE [LARGE SCALE GENOMIC DNA]</scope>
    <source>
        <tissue evidence="2">Flower</tissue>
    </source>
</reference>
<evidence type="ECO:0000256" key="1">
    <source>
        <dbReference type="SAM" id="MobiDB-lite"/>
    </source>
</evidence>
<accession>A0AAQ3PVX5</accession>
<dbReference type="PANTHER" id="PTHR36012">
    <property type="entry name" value="OS01G0654400 PROTEIN"/>
    <property type="match status" value="1"/>
</dbReference>
<gene>
    <name evidence="2" type="ORF">Cni_G00071</name>
</gene>
<dbReference type="EMBL" id="CP136890">
    <property type="protein sequence ID" value="WOK91380.1"/>
    <property type="molecule type" value="Genomic_DNA"/>
</dbReference>
<feature type="compositionally biased region" description="Basic and acidic residues" evidence="1">
    <location>
        <begin position="22"/>
        <end position="56"/>
    </location>
</feature>
<dbReference type="PANTHER" id="PTHR36012:SF2">
    <property type="entry name" value="OS08G0385000 PROTEIN"/>
    <property type="match status" value="1"/>
</dbReference>
<dbReference type="AlphaFoldDB" id="A0AAQ3PVX5"/>
<evidence type="ECO:0000313" key="3">
    <source>
        <dbReference type="Proteomes" id="UP001327560"/>
    </source>
</evidence>
<evidence type="ECO:0000313" key="2">
    <source>
        <dbReference type="EMBL" id="WOK91380.1"/>
    </source>
</evidence>
<proteinExistence type="predicted"/>
<feature type="region of interest" description="Disordered" evidence="1">
    <location>
        <begin position="1"/>
        <end position="80"/>
    </location>
</feature>
<organism evidence="2 3">
    <name type="scientific">Canna indica</name>
    <name type="common">Indian-shot</name>
    <dbReference type="NCBI Taxonomy" id="4628"/>
    <lineage>
        <taxon>Eukaryota</taxon>
        <taxon>Viridiplantae</taxon>
        <taxon>Streptophyta</taxon>
        <taxon>Embryophyta</taxon>
        <taxon>Tracheophyta</taxon>
        <taxon>Spermatophyta</taxon>
        <taxon>Magnoliopsida</taxon>
        <taxon>Liliopsida</taxon>
        <taxon>Zingiberales</taxon>
        <taxon>Cannaceae</taxon>
        <taxon>Canna</taxon>
    </lineage>
</organism>
<keyword evidence="3" id="KW-1185">Reference proteome</keyword>
<protein>
    <submittedName>
        <fullName evidence="2">Uncharacterized protein</fullName>
    </submittedName>
</protein>